<comment type="caution">
    <text evidence="2">The sequence shown here is derived from an EMBL/GenBank/DDBJ whole genome shotgun (WGS) entry which is preliminary data.</text>
</comment>
<protein>
    <recommendedName>
        <fullName evidence="4">Lactococcin 972 family bacteriocin</fullName>
    </recommendedName>
</protein>
<reference evidence="2 3" key="1">
    <citation type="submission" date="2015-09" db="EMBL/GenBank/DDBJ databases">
        <title>Bacillus cereus food isolates.</title>
        <authorList>
            <person name="Boekhorst J."/>
        </authorList>
    </citation>
    <scope>NUCLEOTIDE SEQUENCE [LARGE SCALE GENOMIC DNA]</scope>
    <source>
        <strain evidence="2 3">B4082</strain>
    </source>
</reference>
<evidence type="ECO:0000313" key="2">
    <source>
        <dbReference type="EMBL" id="KZD37896.1"/>
    </source>
</evidence>
<dbReference type="AlphaFoldDB" id="A0A164GD19"/>
<accession>A0A164GD19</accession>
<name>A0A164GD19_BACCE</name>
<feature type="signal peptide" evidence="1">
    <location>
        <begin position="1"/>
        <end position="23"/>
    </location>
</feature>
<evidence type="ECO:0000256" key="1">
    <source>
        <dbReference type="SAM" id="SignalP"/>
    </source>
</evidence>
<dbReference type="Proteomes" id="UP000076501">
    <property type="component" value="Unassembled WGS sequence"/>
</dbReference>
<organism evidence="2 3">
    <name type="scientific">Bacillus cereus</name>
    <dbReference type="NCBI Taxonomy" id="1396"/>
    <lineage>
        <taxon>Bacteria</taxon>
        <taxon>Bacillati</taxon>
        <taxon>Bacillota</taxon>
        <taxon>Bacilli</taxon>
        <taxon>Bacillales</taxon>
        <taxon>Bacillaceae</taxon>
        <taxon>Bacillus</taxon>
        <taxon>Bacillus cereus group</taxon>
    </lineage>
</organism>
<dbReference type="RefSeq" id="WP_063222235.1">
    <property type="nucleotide sequence ID" value="NZ_JAEHBS010000040.1"/>
</dbReference>
<gene>
    <name evidence="2" type="ORF">B4082_1820</name>
</gene>
<keyword evidence="1" id="KW-0732">Signal</keyword>
<feature type="chain" id="PRO_5007850217" description="Lactococcin 972 family bacteriocin" evidence="1">
    <location>
        <begin position="24"/>
        <end position="111"/>
    </location>
</feature>
<evidence type="ECO:0008006" key="4">
    <source>
        <dbReference type="Google" id="ProtNLM"/>
    </source>
</evidence>
<evidence type="ECO:0000313" key="3">
    <source>
        <dbReference type="Proteomes" id="UP000076501"/>
    </source>
</evidence>
<dbReference type="PATRIC" id="fig|1396.539.peg.5176"/>
<proteinExistence type="predicted"/>
<dbReference type="EMBL" id="LJKA01000027">
    <property type="protein sequence ID" value="KZD37896.1"/>
    <property type="molecule type" value="Genomic_DNA"/>
</dbReference>
<sequence length="111" mass="12012">MKKGLLCSLLALGLLGAATSVSADTVTKNSSGKTFKNDWELSTSGNNWLMNYGYNTSWINEDYTHTTHSVYDHSATVSNSNGAYSDNAGNGSWAKIEVTHSGSFIQYSITF</sequence>